<reference evidence="2 3" key="1">
    <citation type="submission" date="2017-06" db="EMBL/GenBank/DDBJ databases">
        <title>Investigating the central metabolism of Clostridium thermosuccinogenes.</title>
        <authorList>
            <person name="Koendjbiharie J.G."/>
            <person name="van Kranenburg R."/>
        </authorList>
    </citation>
    <scope>NUCLEOTIDE SEQUENCE [LARGE SCALE GENOMIC DNA]</scope>
    <source>
        <strain evidence="2 3">DSM 5806</strain>
    </source>
</reference>
<dbReference type="InterPro" id="IPR043765">
    <property type="entry name" value="DUF5711"/>
</dbReference>
<keyword evidence="1" id="KW-0472">Membrane</keyword>
<protein>
    <submittedName>
        <fullName evidence="2">Uncharacterized protein</fullName>
    </submittedName>
</protein>
<dbReference type="AlphaFoldDB" id="A0A2K2FH80"/>
<sequence length="395" mass="43223">MEFPEKAGAREHGGKYGVIASLLLIVAVISIAFLVYMKSQGVDLKELNIRELITKGMPVVGKKEAGEVIAEFKYNPEEPTGFTTNNGYIVKCAQDGIWLLDKNGENQWSKLIALNKPMVKSAGSYIMAADMGGKDIYVIKDRTVRWSEKLDNVIINADVNSKGYVSVATELEGYKGAVTVYDSHGNWIFTTARAEDHILSARVLSSSPMVLITSVNISGDSVATNLELVDMYGKTQAALTRQGEIIPSAWELKDGWIAAAGSKTVLCFNSKKDIRWEHSFDRIYSTAVLSDKQVVAAVKEEDGAGLFDKAEAHIKTIDLKGEVEDLYSVKGKVINLKAHDGIIAVNTGKEVHFINSKGEFKADYKSKTDVDDVFFLSKSEAVVIAQNSIAVINIE</sequence>
<comment type="caution">
    <text evidence="2">The sequence shown here is derived from an EMBL/GenBank/DDBJ whole genome shotgun (WGS) entry which is preliminary data.</text>
</comment>
<name>A0A2K2FH80_9CLOT</name>
<proteinExistence type="predicted"/>
<dbReference type="KEGG" id="cthd:CDO33_15680"/>
<organism evidence="2 3">
    <name type="scientific">Clostridium thermosuccinogenes</name>
    <dbReference type="NCBI Taxonomy" id="84032"/>
    <lineage>
        <taxon>Bacteria</taxon>
        <taxon>Bacillati</taxon>
        <taxon>Bacillota</taxon>
        <taxon>Clostridia</taxon>
        <taxon>Eubacteriales</taxon>
        <taxon>Clostridiaceae</taxon>
        <taxon>Clostridium</taxon>
    </lineage>
</organism>
<feature type="transmembrane region" description="Helical" evidence="1">
    <location>
        <begin position="16"/>
        <end position="37"/>
    </location>
</feature>
<dbReference type="OrthoDB" id="2081565at2"/>
<keyword evidence="1" id="KW-1133">Transmembrane helix</keyword>
<evidence type="ECO:0000256" key="1">
    <source>
        <dbReference type="SAM" id="Phobius"/>
    </source>
</evidence>
<keyword evidence="3" id="KW-1185">Reference proteome</keyword>
<accession>A0A2K2FH80</accession>
<evidence type="ECO:0000313" key="2">
    <source>
        <dbReference type="EMBL" id="PNU00089.1"/>
    </source>
</evidence>
<dbReference type="EMBL" id="NIOJ01000013">
    <property type="protein sequence ID" value="PNU00089.1"/>
    <property type="molecule type" value="Genomic_DNA"/>
</dbReference>
<dbReference type="Proteomes" id="UP000236151">
    <property type="component" value="Unassembled WGS sequence"/>
</dbReference>
<evidence type="ECO:0000313" key="3">
    <source>
        <dbReference type="Proteomes" id="UP000236151"/>
    </source>
</evidence>
<dbReference type="Pfam" id="PF18975">
    <property type="entry name" value="DUF5711"/>
    <property type="match status" value="1"/>
</dbReference>
<dbReference type="RefSeq" id="WP_103081025.1">
    <property type="nucleotide sequence ID" value="NZ_CP021850.1"/>
</dbReference>
<dbReference type="SUPFAM" id="SSF50998">
    <property type="entry name" value="Quinoprotein alcohol dehydrogenase-like"/>
    <property type="match status" value="1"/>
</dbReference>
<keyword evidence="1" id="KW-0812">Transmembrane</keyword>
<gene>
    <name evidence="2" type="ORF">CDQ84_07045</name>
</gene>
<dbReference type="InterPro" id="IPR011047">
    <property type="entry name" value="Quinoprotein_ADH-like_sf"/>
</dbReference>